<accession>A0ABU6TPG8</accession>
<comment type="caution">
    <text evidence="2">The sequence shown here is derived from an EMBL/GenBank/DDBJ whole genome shotgun (WGS) entry which is preliminary data.</text>
</comment>
<gene>
    <name evidence="2" type="ORF">PIB30_068321</name>
</gene>
<dbReference type="Proteomes" id="UP001341840">
    <property type="component" value="Unassembled WGS sequence"/>
</dbReference>
<evidence type="ECO:0000313" key="3">
    <source>
        <dbReference type="Proteomes" id="UP001341840"/>
    </source>
</evidence>
<dbReference type="EMBL" id="JASCZI010091351">
    <property type="protein sequence ID" value="MED6150041.1"/>
    <property type="molecule type" value="Genomic_DNA"/>
</dbReference>
<protein>
    <submittedName>
        <fullName evidence="2">Uncharacterized protein</fullName>
    </submittedName>
</protein>
<proteinExistence type="predicted"/>
<evidence type="ECO:0000313" key="2">
    <source>
        <dbReference type="EMBL" id="MED6150041.1"/>
    </source>
</evidence>
<evidence type="ECO:0000256" key="1">
    <source>
        <dbReference type="SAM" id="MobiDB-lite"/>
    </source>
</evidence>
<reference evidence="2 3" key="1">
    <citation type="journal article" date="2023" name="Plants (Basel)">
        <title>Bridging the Gap: Combining Genomics and Transcriptomics Approaches to Understand Stylosanthes scabra, an Orphan Legume from the Brazilian Caatinga.</title>
        <authorList>
            <person name="Ferreira-Neto J.R.C."/>
            <person name="da Silva M.D."/>
            <person name="Binneck E."/>
            <person name="de Melo N.F."/>
            <person name="da Silva R.H."/>
            <person name="de Melo A.L.T.M."/>
            <person name="Pandolfi V."/>
            <person name="Bustamante F.O."/>
            <person name="Brasileiro-Vidal A.C."/>
            <person name="Benko-Iseppon A.M."/>
        </authorList>
    </citation>
    <scope>NUCLEOTIDE SEQUENCE [LARGE SCALE GENOMIC DNA]</scope>
    <source>
        <tissue evidence="2">Leaves</tissue>
    </source>
</reference>
<feature type="region of interest" description="Disordered" evidence="1">
    <location>
        <begin position="1"/>
        <end position="21"/>
    </location>
</feature>
<name>A0ABU6TPG8_9FABA</name>
<sequence>MWTLLSLETPPAPSKKERASPETFRRRAAVIEFSGRCRHCMWLPGVAAASAGVIAALFICSSYDAQQGLSQPPYNIQAHEDEIMAYLLGYQIPKQCCRMDITMESHNLEVVHSIREEEDKQ</sequence>
<keyword evidence="3" id="KW-1185">Reference proteome</keyword>
<organism evidence="2 3">
    <name type="scientific">Stylosanthes scabra</name>
    <dbReference type="NCBI Taxonomy" id="79078"/>
    <lineage>
        <taxon>Eukaryota</taxon>
        <taxon>Viridiplantae</taxon>
        <taxon>Streptophyta</taxon>
        <taxon>Embryophyta</taxon>
        <taxon>Tracheophyta</taxon>
        <taxon>Spermatophyta</taxon>
        <taxon>Magnoliopsida</taxon>
        <taxon>eudicotyledons</taxon>
        <taxon>Gunneridae</taxon>
        <taxon>Pentapetalae</taxon>
        <taxon>rosids</taxon>
        <taxon>fabids</taxon>
        <taxon>Fabales</taxon>
        <taxon>Fabaceae</taxon>
        <taxon>Papilionoideae</taxon>
        <taxon>50 kb inversion clade</taxon>
        <taxon>dalbergioids sensu lato</taxon>
        <taxon>Dalbergieae</taxon>
        <taxon>Pterocarpus clade</taxon>
        <taxon>Stylosanthes</taxon>
    </lineage>
</organism>